<evidence type="ECO:0000313" key="3">
    <source>
        <dbReference type="Proteomes" id="UP001165068"/>
    </source>
</evidence>
<reference evidence="2" key="1">
    <citation type="submission" date="2022-08" db="EMBL/GenBank/DDBJ databases">
        <title>Draft genome sequence of Microbacterium arabinogalactanolyticum JCM 9171.</title>
        <authorList>
            <person name="Fujita K."/>
            <person name="Ishiwata A."/>
            <person name="Fushinobu S."/>
        </authorList>
    </citation>
    <scope>NUCLEOTIDE SEQUENCE</scope>
    <source>
        <strain evidence="2">JCM 9171</strain>
    </source>
</reference>
<evidence type="ECO:0000313" key="2">
    <source>
        <dbReference type="EMBL" id="GLC83986.1"/>
    </source>
</evidence>
<name>A0ABQ5NEX3_9MICO</name>
<feature type="region of interest" description="Disordered" evidence="1">
    <location>
        <begin position="1"/>
        <end position="38"/>
    </location>
</feature>
<gene>
    <name evidence="2" type="ORF">MIAR_05740</name>
</gene>
<organism evidence="2 3">
    <name type="scientific">Microbacterium arabinogalactanolyticum</name>
    <dbReference type="NCBI Taxonomy" id="69365"/>
    <lineage>
        <taxon>Bacteria</taxon>
        <taxon>Bacillati</taxon>
        <taxon>Actinomycetota</taxon>
        <taxon>Actinomycetes</taxon>
        <taxon>Micrococcales</taxon>
        <taxon>Microbacteriaceae</taxon>
        <taxon>Microbacterium</taxon>
    </lineage>
</organism>
<sequence length="112" mass="12601">MRRRGDARGPGEGERRARRGDDGAIGRMLRQHPPHPHQLLARLRERSDRFGRRLHLARHELRAQPASSRNVAEHDGVDPLGGDGHEGEGVEQRELLLDAEATGERHPCPLHN</sequence>
<comment type="caution">
    <text evidence="2">The sequence shown here is derived from an EMBL/GenBank/DDBJ whole genome shotgun (WGS) entry which is preliminary data.</text>
</comment>
<feature type="compositionally biased region" description="Basic and acidic residues" evidence="1">
    <location>
        <begin position="1"/>
        <end position="24"/>
    </location>
</feature>
<feature type="compositionally biased region" description="Basic and acidic residues" evidence="1">
    <location>
        <begin position="71"/>
        <end position="91"/>
    </location>
</feature>
<keyword evidence="3" id="KW-1185">Reference proteome</keyword>
<protein>
    <submittedName>
        <fullName evidence="2">Uncharacterized protein</fullName>
    </submittedName>
</protein>
<dbReference type="EMBL" id="BRZC01000003">
    <property type="protein sequence ID" value="GLC83986.1"/>
    <property type="molecule type" value="Genomic_DNA"/>
</dbReference>
<proteinExistence type="predicted"/>
<feature type="region of interest" description="Disordered" evidence="1">
    <location>
        <begin position="59"/>
        <end position="91"/>
    </location>
</feature>
<dbReference type="Proteomes" id="UP001165068">
    <property type="component" value="Unassembled WGS sequence"/>
</dbReference>
<evidence type="ECO:0000256" key="1">
    <source>
        <dbReference type="SAM" id="MobiDB-lite"/>
    </source>
</evidence>
<accession>A0ABQ5NEX3</accession>